<organism evidence="4 5">
    <name type="scientific">Shiella aurantiaca</name>
    <dbReference type="NCBI Taxonomy" id="3058365"/>
    <lineage>
        <taxon>Bacteria</taxon>
        <taxon>Pseudomonadati</taxon>
        <taxon>Bacteroidota</taxon>
        <taxon>Cytophagia</taxon>
        <taxon>Cytophagales</taxon>
        <taxon>Shiellaceae</taxon>
        <taxon>Shiella</taxon>
    </lineage>
</organism>
<proteinExistence type="predicted"/>
<evidence type="ECO:0000256" key="1">
    <source>
        <dbReference type="ARBA" id="ARBA00004370"/>
    </source>
</evidence>
<dbReference type="EMBL" id="JAUHJS010000005">
    <property type="protein sequence ID" value="MDN4166154.1"/>
    <property type="molecule type" value="Genomic_DNA"/>
</dbReference>
<accession>A0ABT8F7D3</accession>
<comment type="subcellular location">
    <subcellularLocation>
        <location evidence="1">Membrane</location>
    </subcellularLocation>
</comment>
<evidence type="ECO:0000313" key="5">
    <source>
        <dbReference type="Proteomes" id="UP001168552"/>
    </source>
</evidence>
<dbReference type="Proteomes" id="UP001168552">
    <property type="component" value="Unassembled WGS sequence"/>
</dbReference>
<dbReference type="Gene3D" id="2.40.160.50">
    <property type="entry name" value="membrane protein fhac: a member of the omp85/tpsb transporter family"/>
    <property type="match status" value="1"/>
</dbReference>
<feature type="domain" description="Bacterial surface antigen (D15)" evidence="3">
    <location>
        <begin position="234"/>
        <end position="473"/>
    </location>
</feature>
<protein>
    <submittedName>
        <fullName evidence="4">BamA/TamA family outer membrane protein</fullName>
    </submittedName>
</protein>
<keyword evidence="2" id="KW-0472">Membrane</keyword>
<gene>
    <name evidence="4" type="ORF">QWY31_11615</name>
</gene>
<dbReference type="RefSeq" id="WP_320004687.1">
    <property type="nucleotide sequence ID" value="NZ_JAUHJS010000005.1"/>
</dbReference>
<evidence type="ECO:0000256" key="2">
    <source>
        <dbReference type="ARBA" id="ARBA00023136"/>
    </source>
</evidence>
<comment type="caution">
    <text evidence="4">The sequence shown here is derived from an EMBL/GenBank/DDBJ whole genome shotgun (WGS) entry which is preliminary data.</text>
</comment>
<dbReference type="Pfam" id="PF01103">
    <property type="entry name" value="Omp85"/>
    <property type="match status" value="1"/>
</dbReference>
<dbReference type="InterPro" id="IPR000184">
    <property type="entry name" value="Bac_surfAg_D15"/>
</dbReference>
<keyword evidence="5" id="KW-1185">Reference proteome</keyword>
<evidence type="ECO:0000259" key="3">
    <source>
        <dbReference type="Pfam" id="PF01103"/>
    </source>
</evidence>
<name>A0ABT8F7D3_9BACT</name>
<evidence type="ECO:0000313" key="4">
    <source>
        <dbReference type="EMBL" id="MDN4166154.1"/>
    </source>
</evidence>
<sequence length="532" mass="60809">MNPLQGEGDSLSIGRMAEELYRDLQKQGFLGANYSLEYQKERVLVFFELNNKYLLKSLDVVDTMALTKPTFWPSEGTTLRLRSLQRMAQSRLDFFVNHGFPLVAYRFDSVRIDDDQVSLSLRFSYGPLITYDSLLIPSEAGVSMRFMQAYLGMERGGMYAQREIEGMVDRIEQLPYVRIGNPPKVYFKNNKAYVQMDLQKVRVNELDFLLGFTPENGPEGRTLLTGQLNLQLHNLFNSGKYLGINWQRLKPRSQSLQAELRYPRVFSTPIDVVGRFHLLKEDTLFIQQRTQLDLGYAFRSRSSFEVSFSQHNATVLSVEEDIATLPDVIDSRTSFFEWGYAFASRKNVPAPRKGGAYSLKAGVGNRRIVRNTAVPQELYEGLDTQTNAYRLRGAATHYFSLSKQTVLMMRVQTEALLGSAFFKNEVYRLGGLQSLRGFTENYFFASRYALANLEYRFMFSDESFLYLLADQAYLALDIPQQYTVDWPRAFGVGMQLAVKGGNLKLAYALGQSASQKFGLNYSVVHFGFVSRF</sequence>
<reference evidence="4" key="1">
    <citation type="submission" date="2023-06" db="EMBL/GenBank/DDBJ databases">
        <title>Cytophagales bacterium Strain LB-30, isolated from soil.</title>
        <authorList>
            <person name="Liu B."/>
        </authorList>
    </citation>
    <scope>NUCLEOTIDE SEQUENCE</scope>
    <source>
        <strain evidence="4">LB-30</strain>
    </source>
</reference>